<evidence type="ECO:0000313" key="4">
    <source>
        <dbReference type="EMBL" id="MTW04322.1"/>
    </source>
</evidence>
<keyword evidence="3" id="KW-0732">Signal</keyword>
<evidence type="ECO:0000256" key="3">
    <source>
        <dbReference type="SAM" id="SignalP"/>
    </source>
</evidence>
<dbReference type="EMBL" id="WNLA01000014">
    <property type="protein sequence ID" value="MTW04322.1"/>
    <property type="molecule type" value="Genomic_DNA"/>
</dbReference>
<comment type="caution">
    <text evidence="4">The sequence shown here is derived from an EMBL/GenBank/DDBJ whole genome shotgun (WGS) entry which is preliminary data.</text>
</comment>
<feature type="chain" id="PRO_5026847680" evidence="3">
    <location>
        <begin position="29"/>
        <end position="167"/>
    </location>
</feature>
<dbReference type="AlphaFoldDB" id="A0A6L6Q5B4"/>
<feature type="compositionally biased region" description="Basic and acidic residues" evidence="1">
    <location>
        <begin position="153"/>
        <end position="167"/>
    </location>
</feature>
<evidence type="ECO:0000256" key="2">
    <source>
        <dbReference type="SAM" id="Phobius"/>
    </source>
</evidence>
<dbReference type="RefSeq" id="WP_155440666.1">
    <property type="nucleotide sequence ID" value="NZ_WNLA01000014.1"/>
</dbReference>
<keyword evidence="5" id="KW-1185">Reference proteome</keyword>
<sequence>MAIANRTVWPLLLQTAMSLCAAAGSAFAEVKNTETLAALTEDTAPAHAGQPVPLNWLEQPLHAQANPGLESQPVDLPATEITASQIKHIGRQREDLDLSANDSAAQRWNLTNDEPLFGEHWWQPVTGIAAALLVAVLMYMRHPIQRKRKYRRTPHEPTGEYSRRRPL</sequence>
<accession>A0A6L6Q5B4</accession>
<evidence type="ECO:0000256" key="1">
    <source>
        <dbReference type="SAM" id="MobiDB-lite"/>
    </source>
</evidence>
<protein>
    <submittedName>
        <fullName evidence="4">Uncharacterized protein</fullName>
    </submittedName>
</protein>
<dbReference type="Proteomes" id="UP000484015">
    <property type="component" value="Unassembled WGS sequence"/>
</dbReference>
<feature type="signal peptide" evidence="3">
    <location>
        <begin position="1"/>
        <end position="28"/>
    </location>
</feature>
<name>A0A6L6Q5B4_9BURK</name>
<reference evidence="4 5" key="1">
    <citation type="submission" date="2019-11" db="EMBL/GenBank/DDBJ databases">
        <title>Type strains purchased from KCTC, JCM and DSMZ.</title>
        <authorList>
            <person name="Lu H."/>
        </authorList>
    </citation>
    <scope>NUCLEOTIDE SEQUENCE [LARGE SCALE GENOMIC DNA]</scope>
    <source>
        <strain evidence="4 5">KCTC 42409</strain>
    </source>
</reference>
<keyword evidence="2" id="KW-1133">Transmembrane helix</keyword>
<proteinExistence type="predicted"/>
<keyword evidence="2" id="KW-0812">Transmembrane</keyword>
<gene>
    <name evidence="4" type="ORF">GM668_19775</name>
</gene>
<evidence type="ECO:0000313" key="5">
    <source>
        <dbReference type="Proteomes" id="UP000484015"/>
    </source>
</evidence>
<organism evidence="4 5">
    <name type="scientific">Pseudoduganella ginsengisoli</name>
    <dbReference type="NCBI Taxonomy" id="1462440"/>
    <lineage>
        <taxon>Bacteria</taxon>
        <taxon>Pseudomonadati</taxon>
        <taxon>Pseudomonadota</taxon>
        <taxon>Betaproteobacteria</taxon>
        <taxon>Burkholderiales</taxon>
        <taxon>Oxalobacteraceae</taxon>
        <taxon>Telluria group</taxon>
        <taxon>Pseudoduganella</taxon>
    </lineage>
</organism>
<feature type="region of interest" description="Disordered" evidence="1">
    <location>
        <begin position="148"/>
        <end position="167"/>
    </location>
</feature>
<feature type="transmembrane region" description="Helical" evidence="2">
    <location>
        <begin position="121"/>
        <end position="140"/>
    </location>
</feature>
<keyword evidence="2" id="KW-0472">Membrane</keyword>